<dbReference type="RefSeq" id="WP_028124260.1">
    <property type="nucleotide sequence ID" value="NZ_CP024964.1"/>
</dbReference>
<name>A0A2K8NXA6_9MOLU</name>
<dbReference type="STRING" id="1408435.GCA_000685885_00813"/>
<dbReference type="CDD" id="cd04693">
    <property type="entry name" value="NUDIX_Hydrolase"/>
    <property type="match status" value="1"/>
</dbReference>
<dbReference type="PANTHER" id="PTHR10885">
    <property type="entry name" value="ISOPENTENYL-DIPHOSPHATE DELTA-ISOMERASE"/>
    <property type="match status" value="1"/>
</dbReference>
<dbReference type="GO" id="GO:0016787">
    <property type="term" value="F:hydrolase activity"/>
    <property type="evidence" value="ECO:0007669"/>
    <property type="project" value="UniProtKB-KW"/>
</dbReference>
<dbReference type="AlphaFoldDB" id="A0A2K8NXA6"/>
<dbReference type="InterPro" id="IPR000086">
    <property type="entry name" value="NUDIX_hydrolase_dom"/>
</dbReference>
<dbReference type="InterPro" id="IPR020084">
    <property type="entry name" value="NUDIX_hydrolase_CS"/>
</dbReference>
<dbReference type="PANTHER" id="PTHR10885:SF0">
    <property type="entry name" value="ISOPENTENYL-DIPHOSPHATE DELTA-ISOMERASE"/>
    <property type="match status" value="1"/>
</dbReference>
<keyword evidence="4" id="KW-1185">Reference proteome</keyword>
<feature type="domain" description="Nudix hydrolase" evidence="2">
    <location>
        <begin position="28"/>
        <end position="157"/>
    </location>
</feature>
<sequence length="173" mass="20026">MEVLDLYDMNGIKTDKTMIRGTKVPEGCYKRKIVIGIFNSNNEMLIQKVAKERTYWTNKWTPSVSGSVWTGETSQQTAAREAKEELGINIDFSKIRPAFTINFYEDFNDIYLIKKDLNLNDLVLQKEEVAEVKWASKAEIIKMTNTNEFIPLHESIIEMMFTFKDTDSSYKGN</sequence>
<dbReference type="SUPFAM" id="SSF55811">
    <property type="entry name" value="Nudix"/>
    <property type="match status" value="1"/>
</dbReference>
<dbReference type="EMBL" id="CP024964">
    <property type="protein sequence ID" value="ATZ18176.1"/>
    <property type="molecule type" value="Genomic_DNA"/>
</dbReference>
<dbReference type="Gene3D" id="3.90.79.10">
    <property type="entry name" value="Nucleoside Triphosphate Pyrophosphohydrolase"/>
    <property type="match status" value="1"/>
</dbReference>
<dbReference type="Pfam" id="PF00293">
    <property type="entry name" value="NUDIX"/>
    <property type="match status" value="1"/>
</dbReference>
<organism evidence="3 4">
    <name type="scientific">Mesoplasma melaleucae</name>
    <dbReference type="NCBI Taxonomy" id="81459"/>
    <lineage>
        <taxon>Bacteria</taxon>
        <taxon>Bacillati</taxon>
        <taxon>Mycoplasmatota</taxon>
        <taxon>Mollicutes</taxon>
        <taxon>Entomoplasmatales</taxon>
        <taxon>Entomoplasmataceae</taxon>
        <taxon>Mesoplasma</taxon>
    </lineage>
</organism>
<evidence type="ECO:0000313" key="4">
    <source>
        <dbReference type="Proteomes" id="UP000231896"/>
    </source>
</evidence>
<dbReference type="PROSITE" id="PS00893">
    <property type="entry name" value="NUDIX_BOX"/>
    <property type="match status" value="1"/>
</dbReference>
<reference evidence="3 4" key="1">
    <citation type="submission" date="2017-11" db="EMBL/GenBank/DDBJ databases">
        <title>Genome sequence of Entomoplasma melaleucae M1 (ATCC 49191).</title>
        <authorList>
            <person name="Lo W.-S."/>
            <person name="Gasparich G.E."/>
            <person name="Kuo C.-H."/>
        </authorList>
    </citation>
    <scope>NUCLEOTIDE SEQUENCE [LARGE SCALE GENOMIC DNA]</scope>
    <source>
        <strain evidence="3 4">M1</strain>
    </source>
</reference>
<dbReference type="InterPro" id="IPR015797">
    <property type="entry name" value="NUDIX_hydrolase-like_dom_sf"/>
</dbReference>
<dbReference type="Proteomes" id="UP000231896">
    <property type="component" value="Chromosome"/>
</dbReference>
<evidence type="ECO:0000313" key="3">
    <source>
        <dbReference type="EMBL" id="ATZ18176.1"/>
    </source>
</evidence>
<protein>
    <submittedName>
        <fullName evidence="3">Nucleoside diphosphate hydrolase</fullName>
    </submittedName>
</protein>
<evidence type="ECO:0000259" key="2">
    <source>
        <dbReference type="PROSITE" id="PS51462"/>
    </source>
</evidence>
<accession>A0A2K8NXA6</accession>
<dbReference type="KEGG" id="eml:EMELA_v1c06690"/>
<keyword evidence="1 3" id="KW-0378">Hydrolase</keyword>
<proteinExistence type="predicted"/>
<evidence type="ECO:0000256" key="1">
    <source>
        <dbReference type="ARBA" id="ARBA00022801"/>
    </source>
</evidence>
<dbReference type="PROSITE" id="PS51462">
    <property type="entry name" value="NUDIX"/>
    <property type="match status" value="1"/>
</dbReference>
<dbReference type="OrthoDB" id="9786032at2"/>
<gene>
    <name evidence="3" type="ORF">EMELA_v1c06690</name>
</gene>